<keyword evidence="8" id="KW-1185">Reference proteome</keyword>
<dbReference type="InterPro" id="IPR042197">
    <property type="entry name" value="Apaf_helical"/>
</dbReference>
<dbReference type="EMBL" id="JARPOI010000008">
    <property type="protein sequence ID" value="KAJ9175178.1"/>
    <property type="molecule type" value="Genomic_DNA"/>
</dbReference>
<dbReference type="Gene3D" id="3.80.10.10">
    <property type="entry name" value="Ribonuclease Inhibitor"/>
    <property type="match status" value="9"/>
</dbReference>
<protein>
    <recommendedName>
        <fullName evidence="6">AAA+ ATPase domain-containing protein</fullName>
    </recommendedName>
</protein>
<dbReference type="InterPro" id="IPR027417">
    <property type="entry name" value="P-loop_NTPase"/>
</dbReference>
<reference evidence="7 8" key="1">
    <citation type="journal article" date="2023" name="Plant Biotechnol. J.">
        <title>Chromosome-level wild Hevea brasiliensis genome provides new tools for genomic-assisted breeding and valuable loci to elevate rubber yield.</title>
        <authorList>
            <person name="Cheng H."/>
            <person name="Song X."/>
            <person name="Hu Y."/>
            <person name="Wu T."/>
            <person name="Yang Q."/>
            <person name="An Z."/>
            <person name="Feng S."/>
            <person name="Deng Z."/>
            <person name="Wu W."/>
            <person name="Zeng X."/>
            <person name="Tu M."/>
            <person name="Wang X."/>
            <person name="Huang H."/>
        </authorList>
    </citation>
    <scope>NUCLEOTIDE SEQUENCE [LARGE SCALE GENOMIC DNA]</scope>
    <source>
        <strain evidence="7">MT/VB/25A 57/8</strain>
    </source>
</reference>
<evidence type="ECO:0000313" key="8">
    <source>
        <dbReference type="Proteomes" id="UP001174677"/>
    </source>
</evidence>
<dbReference type="PRINTS" id="PR00364">
    <property type="entry name" value="DISEASERSIST"/>
</dbReference>
<dbReference type="InterPro" id="IPR057135">
    <property type="entry name" value="At4g27190-like_LRR"/>
</dbReference>
<dbReference type="Gene3D" id="3.40.50.300">
    <property type="entry name" value="P-loop containing nucleotide triphosphate hydrolases"/>
    <property type="match status" value="1"/>
</dbReference>
<dbReference type="InterPro" id="IPR050905">
    <property type="entry name" value="Plant_NBS-LRR"/>
</dbReference>
<name>A0ABQ9M8D2_HEVBR</name>
<dbReference type="SUPFAM" id="SSF52540">
    <property type="entry name" value="P-loop containing nucleoside triphosphate hydrolases"/>
    <property type="match status" value="1"/>
</dbReference>
<dbReference type="InterPro" id="IPR002182">
    <property type="entry name" value="NB-ARC"/>
</dbReference>
<dbReference type="Pfam" id="PF00931">
    <property type="entry name" value="NB-ARC"/>
    <property type="match status" value="1"/>
</dbReference>
<evidence type="ECO:0000256" key="3">
    <source>
        <dbReference type="ARBA" id="ARBA00022821"/>
    </source>
</evidence>
<dbReference type="SUPFAM" id="SSF52058">
    <property type="entry name" value="L domain-like"/>
    <property type="match status" value="2"/>
</dbReference>
<dbReference type="InterPro" id="IPR006553">
    <property type="entry name" value="Leu-rich_rpt_Cys-con_subtyp"/>
</dbReference>
<organism evidence="7 8">
    <name type="scientific">Hevea brasiliensis</name>
    <name type="common">Para rubber tree</name>
    <name type="synonym">Siphonia brasiliensis</name>
    <dbReference type="NCBI Taxonomy" id="3981"/>
    <lineage>
        <taxon>Eukaryota</taxon>
        <taxon>Viridiplantae</taxon>
        <taxon>Streptophyta</taxon>
        <taxon>Embryophyta</taxon>
        <taxon>Tracheophyta</taxon>
        <taxon>Spermatophyta</taxon>
        <taxon>Magnoliopsida</taxon>
        <taxon>eudicotyledons</taxon>
        <taxon>Gunneridae</taxon>
        <taxon>Pentapetalae</taxon>
        <taxon>rosids</taxon>
        <taxon>fabids</taxon>
        <taxon>Malpighiales</taxon>
        <taxon>Euphorbiaceae</taxon>
        <taxon>Crotonoideae</taxon>
        <taxon>Micrandreae</taxon>
        <taxon>Hevea</taxon>
    </lineage>
</organism>
<dbReference type="SUPFAM" id="SSF52047">
    <property type="entry name" value="RNI-like"/>
    <property type="match status" value="5"/>
</dbReference>
<dbReference type="PANTHER" id="PTHR33463:SF203">
    <property type="entry name" value="AAA+ ATPASE DOMAIN-CONTAINING PROTEIN"/>
    <property type="match status" value="1"/>
</dbReference>
<feature type="coiled-coil region" evidence="5">
    <location>
        <begin position="40"/>
        <end position="67"/>
    </location>
</feature>
<keyword evidence="2" id="KW-0547">Nucleotide-binding</keyword>
<evidence type="ECO:0000256" key="1">
    <source>
        <dbReference type="ARBA" id="ARBA00008894"/>
    </source>
</evidence>
<dbReference type="SMART" id="SM00367">
    <property type="entry name" value="LRR_CC"/>
    <property type="match status" value="9"/>
</dbReference>
<gene>
    <name evidence="7" type="ORF">P3X46_013757</name>
</gene>
<dbReference type="InterPro" id="IPR003593">
    <property type="entry name" value="AAA+_ATPase"/>
</dbReference>
<dbReference type="SMART" id="SM00382">
    <property type="entry name" value="AAA"/>
    <property type="match status" value="1"/>
</dbReference>
<dbReference type="Gene3D" id="1.10.8.430">
    <property type="entry name" value="Helical domain of apoptotic protease-activating factors"/>
    <property type="match status" value="1"/>
</dbReference>
<dbReference type="PANTHER" id="PTHR33463">
    <property type="entry name" value="NB-ARC DOMAIN-CONTAINING PROTEIN-RELATED"/>
    <property type="match status" value="1"/>
</dbReference>
<evidence type="ECO:0000256" key="4">
    <source>
        <dbReference type="ARBA" id="ARBA00022840"/>
    </source>
</evidence>
<dbReference type="InterPro" id="IPR032675">
    <property type="entry name" value="LRR_dom_sf"/>
</dbReference>
<evidence type="ECO:0000256" key="5">
    <source>
        <dbReference type="SAM" id="Coils"/>
    </source>
</evidence>
<comment type="similarity">
    <text evidence="1">Belongs to the disease resistance NB-LRR family.</text>
</comment>
<dbReference type="Pfam" id="PF23247">
    <property type="entry name" value="LRR_RPS2"/>
    <property type="match status" value="8"/>
</dbReference>
<comment type="caution">
    <text evidence="7">The sequence shown here is derived from an EMBL/GenBank/DDBJ whole genome shotgun (WGS) entry which is preliminary data.</text>
</comment>
<evidence type="ECO:0000259" key="6">
    <source>
        <dbReference type="SMART" id="SM00382"/>
    </source>
</evidence>
<keyword evidence="3" id="KW-0611">Plant defense</keyword>
<accession>A0ABQ9M8D2</accession>
<keyword evidence="4" id="KW-0067">ATP-binding</keyword>
<keyword evidence="5" id="KW-0175">Coiled coil</keyword>
<proteinExistence type="inferred from homology"/>
<dbReference type="Proteomes" id="UP001174677">
    <property type="component" value="Chromosome 8"/>
</dbReference>
<feature type="domain" description="AAA+ ATPase" evidence="6">
    <location>
        <begin position="178"/>
        <end position="314"/>
    </location>
</feature>
<evidence type="ECO:0000256" key="2">
    <source>
        <dbReference type="ARBA" id="ARBA00022741"/>
    </source>
</evidence>
<evidence type="ECO:0000313" key="7">
    <source>
        <dbReference type="EMBL" id="KAJ9175178.1"/>
    </source>
</evidence>
<sequence length="2708" mass="308068">MVLDIFISIFTEVIKEPIMEFIVVPIKRHISYPFIYKSKVETLHREAEQLKNKRLKLQQSVDEATRKGEEIYESVNKWMIDAGKAIEEAEEFIQGEEQAKKRCFVGLCPDLKTRYLLSKKAEKKALAIDKLRNEGDLDSISFRPRLLQIVASSVYNREALNSRVLFLKQVMDALRDPNLNMIGVYGMGGVGKTTLAKEVHRQAIEEKLFDVVVMVAVNQTPELRRIQSEIADVLGLTFDVVEIPGRANRLYERLKKEKKVLIILDDIWKQLDLKAVGIPFGDVCRGCKILLTSRSQDVLSREMRTQKEFRLDVLQDEEARSLFEMTLADAKDSELPPIAAEVAKKCAGLPLLLLTVATDLRNKESYAWNDKLKQLSVFDNEEIYAKVHSVLESSYNDLPGNEVKSFFLLCGLLGLSNIPIRSLLKYVMGLSLFKHTSPVKEARNKVYTLIDTLKAKCLLIDGDKYGFVKIHDVVRDTALSIASREQHAFIGTSGSELMEWPNKDSARISLPYCDIEDLPEGWECPKAELLLLFTEVLSLGIPDLFFKGIRNLEVVDFTGMRFVSLPSSLAFLSNLHTLCLHRCQLDDIAIIGVLKQLRVLSFANSYIVELPRQIEELTRLKLLDVSDCSKLKMIPASALSKLSQLEALYMSNSFDQWEADGIRNQGNASLAELEYLSHLMTLEIQILDAKILPKRLFSNGLQSYRILIGYGWDWNGNYETSRMLKLKLKTSIHSEYGVKVLLRETEVLYLDEVRGAENVLYDIDGDGFPQLKHLHVQNNTVIQHIINSTKWAACDAFPILESLILENLMNLEKICHGQLAAGSFNKLEILKVRNCNRLTNLFSLSTARCLLQLRVMEVRSCPNMEAIVIDEDQDSNEEVVEFNQLRSLKLDDLPHLRSFRSKIKMAPPGIESRHKQILTADETAFEEFLSEGEHGAQSSLFNRMVSFPNLEDLQLDSVTCEKIWHDQLSATYSNLKSLRVCDCNKLKYLFTTSIVKSLLHLKKLNIGACRSMKEIILTKESIEEEDERVNKIIFPKLDALTLWKLPNLIRFCSGYQIEFQSLRDLDIRRCGALMCLVPSVPHTDMMAKQVYTGTNHNTEIQSLFNEMVAFSNLENLRLGQMNDMKSIWHSQFAADSFCKLKSLKIDCSKLMTVFPSNVLERFQRLEELNLQNCNSLQEIYQLEGSNVIEAFALRKLSIQSLPSLKHVWRKDPQGVFTFQNLKSVEVSNCDVLKNLFPASIAESLLQLENLTIIECGVEEIVAKPENVEPAPYYCFKFPRLTSLKLIELSELRSFYPGTHISEWQKLKCLEVRNCRKVRKFGLEEVHEEGQHSIPIQQPLLLLEKMSPNLEELTLEHKDLIAIRHGQFSFQHFSKLKVLTLSNLQNVSQLFLIGFLKTVHYVETIVVESSNLEELFSCEVFTLVKNLKLSTVDNLKQIWDEDSILKPVLQHLETLSVNGCNSLTNIVPSSSSFPNLATLEVSNCEGLVNLITASTAKTMVQLTKMTVHSCNKMTEIVTSDGVDHTEDEIIFSKLQILELISLSSLISFCSGNHAFNFPSLENVTVDQCLHMKIFSFGVLNTPKLRGIRLQNQQHWEGNLNATIESSLSMTYFQASKFPALWHGGIQGRLFYNVQSLTVDQCAISDIPVPANLLQFLNKLKSLQVEYCDSAEIVFDLEGLSVDDGHTKLLPQLSKLHLANMPMLRHLWNKDPLGILEFNKLRLLHVENCNSLKHIFTWSTALCLKQLEEIKLSNCNTIEEIIEKEGPEEATSSADKMILPSLKFIKLECLPKFSSFYSGSSNLECLSLKKLSIYECPSMKNVFGTLLRLHRPNTNDERREQRLDNEGFDTLLTTPFYHKMFPNLEELSLDKKSAITILQSQFPTDFFSQVKVLRLRCFPNKSLVPLFSLLPGFPNLQNLVVLHSSLKQLFPFEGFVGDQEDITALPRIRALKLKNLDDLKNVWESDCQLHNPLFQSLEDLEIESCGNLIFLVPSSASFRNLKALKVSECNALINIVASSTAKSMVQLETLTVESCNMLTEIVGGDQGVGIGSTDEIVFSKMKTLQLEDLQSLTSFCLGSYTFKFPSLKQLTVRKCPKLRIFTAGVSSTPKLHGVLAGWYDDRKWHCEGNLNATIEQLYMKYVAFELICEVQLSNFPMLKEKWHGQFPFKNLKHLRKLVVDDCAFFSNAVSSNLLRYLFLSKMKNKLVVERCDSVEELFDLEGLNADEGDVGLLKYLNELRLIDLPRLRHVWNDDPQGILSFKNLKKLQVQNCSSLTNIFTLSMASGLVNLQHMELKRCCLVEHIITKEAEEEIAKDKIMFPSMKSISLEFLPNLSSFYSARDFLKCPSLKRIDMVGCPNMELLASKFCEEQDLSMIAEGNEAGIHNGDFVFSIAASSGGKVAIPSLEELRVEYNTMKDMWSQADLLSGLKGIELTCFSNDSTLLPSYFFQILPNLEKLVLSDASFEEIIFHEEVISEETRAGLVKLKELKLSKLPRLKHLMDAKLLTVFQYLETLEVLECGRLEILVPSSVSLQNLKTLEVSNCHGLVNLISSSTARSLERLRKMKIEECGLIQEIIVTEADKDEEEKICFGQLKCLELQHLPSLSSFCSGNSTFSFPSLEEVIIIECPNMKIFAQEVLSAPKLWRVQTGEPKYKCEWEWDWERKYRNFSKKKYLCEWEWEGSLNNTIQSLFVEMKAKETGIGQCSYAKA</sequence>